<dbReference type="InterPro" id="IPR011991">
    <property type="entry name" value="ArsR-like_HTH"/>
</dbReference>
<dbReference type="InterPro" id="IPR000835">
    <property type="entry name" value="HTH_MarR-typ"/>
</dbReference>
<dbReference type="EMBL" id="JBJYXY010000001">
    <property type="protein sequence ID" value="MFN2977135.1"/>
    <property type="molecule type" value="Genomic_DNA"/>
</dbReference>
<feature type="domain" description="HTH marR-type" evidence="1">
    <location>
        <begin position="1"/>
        <end position="102"/>
    </location>
</feature>
<proteinExistence type="predicted"/>
<dbReference type="SMART" id="SM00347">
    <property type="entry name" value="HTH_MARR"/>
    <property type="match status" value="1"/>
</dbReference>
<organism evidence="2 3">
    <name type="scientific">Terriglobus aquaticus</name>
    <dbReference type="NCBI Taxonomy" id="940139"/>
    <lineage>
        <taxon>Bacteria</taxon>
        <taxon>Pseudomonadati</taxon>
        <taxon>Acidobacteriota</taxon>
        <taxon>Terriglobia</taxon>
        <taxon>Terriglobales</taxon>
        <taxon>Acidobacteriaceae</taxon>
        <taxon>Terriglobus</taxon>
    </lineage>
</organism>
<dbReference type="Proteomes" id="UP001634747">
    <property type="component" value="Unassembled WGS sequence"/>
</dbReference>
<gene>
    <name evidence="2" type="ORF">ACK2TP_15285</name>
</gene>
<dbReference type="SUPFAM" id="SSF46785">
    <property type="entry name" value="Winged helix' DNA-binding domain"/>
    <property type="match status" value="1"/>
</dbReference>
<accession>A0ABW9KMW2</accession>
<dbReference type="Pfam" id="PF12802">
    <property type="entry name" value="MarR_2"/>
    <property type="match status" value="1"/>
</dbReference>
<evidence type="ECO:0000259" key="1">
    <source>
        <dbReference type="PROSITE" id="PS50995"/>
    </source>
</evidence>
<protein>
    <submittedName>
        <fullName evidence="2">MarR family winged helix-turn-helix transcriptional regulator</fullName>
    </submittedName>
</protein>
<dbReference type="PANTHER" id="PTHR33164:SF105">
    <property type="entry name" value="TRANSCRIPTIONAL REPRESSOR PROTEIN-RELATED"/>
    <property type="match status" value="1"/>
</dbReference>
<name>A0ABW9KMW2_9BACT</name>
<dbReference type="InterPro" id="IPR036390">
    <property type="entry name" value="WH_DNA-bd_sf"/>
</dbReference>
<dbReference type="PROSITE" id="PS50995">
    <property type="entry name" value="HTH_MARR_2"/>
    <property type="match status" value="1"/>
</dbReference>
<dbReference type="InterPro" id="IPR039422">
    <property type="entry name" value="MarR/SlyA-like"/>
</dbReference>
<reference evidence="2 3" key="1">
    <citation type="submission" date="2024-12" db="EMBL/GenBank/DDBJ databases">
        <authorList>
            <person name="Lee Y."/>
        </authorList>
    </citation>
    <scope>NUCLEOTIDE SEQUENCE [LARGE SCALE GENOMIC DNA]</scope>
    <source>
        <strain evidence="2 3">03SUJ4</strain>
    </source>
</reference>
<comment type="caution">
    <text evidence="2">The sequence shown here is derived from an EMBL/GenBank/DDBJ whole genome shotgun (WGS) entry which is preliminary data.</text>
</comment>
<dbReference type="PANTHER" id="PTHR33164">
    <property type="entry name" value="TRANSCRIPTIONAL REGULATOR, MARR FAMILY"/>
    <property type="match status" value="1"/>
</dbReference>
<evidence type="ECO:0000313" key="3">
    <source>
        <dbReference type="Proteomes" id="UP001634747"/>
    </source>
</evidence>
<dbReference type="RefSeq" id="WP_263414693.1">
    <property type="nucleotide sequence ID" value="NZ_BAABBH010000001.1"/>
</dbReference>
<dbReference type="Gene3D" id="1.10.10.10">
    <property type="entry name" value="Winged helix-like DNA-binding domain superfamily/Winged helix DNA-binding domain"/>
    <property type="match status" value="1"/>
</dbReference>
<evidence type="ECO:0000313" key="2">
    <source>
        <dbReference type="EMBL" id="MFN2977135.1"/>
    </source>
</evidence>
<dbReference type="InterPro" id="IPR036388">
    <property type="entry name" value="WH-like_DNA-bd_sf"/>
</dbReference>
<keyword evidence="3" id="KW-1185">Reference proteome</keyword>
<dbReference type="CDD" id="cd00090">
    <property type="entry name" value="HTH_ARSR"/>
    <property type="match status" value="1"/>
</dbReference>
<sequence>MAQFEVLTLLRHHECNGRAIARMLSLDTTTVSRNLKLLLAAGLVRSRPGSSDARQILYCLSSSGAALLRKAEPHWATAQSKMAARLNRPLAQMMRSLKKLEEAAS</sequence>